<sequence length="38" mass="4527">MHFDVRGVHQELLRWLCQSNLANQVPLKRPIEELSMTH</sequence>
<keyword evidence="2" id="KW-1185">Reference proteome</keyword>
<dbReference type="EMBL" id="QGGV01000015">
    <property type="protein sequence ID" value="PWK52766.1"/>
    <property type="molecule type" value="Genomic_DNA"/>
</dbReference>
<reference evidence="1 2" key="1">
    <citation type="submission" date="2018-05" db="EMBL/GenBank/DDBJ databases">
        <title>Genomic Encyclopedia of Type Strains, Phase IV (KMG-IV): sequencing the most valuable type-strain genomes for metagenomic binning, comparative biology and taxonomic classification.</title>
        <authorList>
            <person name="Goeker M."/>
        </authorList>
    </citation>
    <scope>NUCLEOTIDE SEQUENCE [LARGE SCALE GENOMIC DNA]</scope>
    <source>
        <strain evidence="1 2">DSM 103371</strain>
    </source>
</reference>
<evidence type="ECO:0000313" key="2">
    <source>
        <dbReference type="Proteomes" id="UP000245390"/>
    </source>
</evidence>
<organism evidence="1 2">
    <name type="scientific">Silicimonas algicola</name>
    <dbReference type="NCBI Taxonomy" id="1826607"/>
    <lineage>
        <taxon>Bacteria</taxon>
        <taxon>Pseudomonadati</taxon>
        <taxon>Pseudomonadota</taxon>
        <taxon>Alphaproteobacteria</taxon>
        <taxon>Rhodobacterales</taxon>
        <taxon>Paracoccaceae</taxon>
    </lineage>
</organism>
<accession>A0A316FYI9</accession>
<proteinExistence type="predicted"/>
<gene>
    <name evidence="1" type="ORF">C8D95_11543</name>
</gene>
<dbReference type="AlphaFoldDB" id="A0A316FYI9"/>
<evidence type="ECO:0000313" key="1">
    <source>
        <dbReference type="EMBL" id="PWK52766.1"/>
    </source>
</evidence>
<name>A0A316FYI9_9RHOB</name>
<comment type="caution">
    <text evidence="1">The sequence shown here is derived from an EMBL/GenBank/DDBJ whole genome shotgun (WGS) entry which is preliminary data.</text>
</comment>
<dbReference type="Proteomes" id="UP000245390">
    <property type="component" value="Unassembled WGS sequence"/>
</dbReference>
<protein>
    <submittedName>
        <fullName evidence="1">Uncharacterized protein</fullName>
    </submittedName>
</protein>